<dbReference type="Pfam" id="PF06412">
    <property type="entry name" value="TraD"/>
    <property type="match status" value="1"/>
</dbReference>
<gene>
    <name evidence="2" type="ORF">GCM10007923_12320</name>
</gene>
<evidence type="ECO:0000313" key="2">
    <source>
        <dbReference type="EMBL" id="GLR50027.1"/>
    </source>
</evidence>
<dbReference type="Proteomes" id="UP001156702">
    <property type="component" value="Unassembled WGS sequence"/>
</dbReference>
<keyword evidence="3" id="KW-1185">Reference proteome</keyword>
<evidence type="ECO:0008006" key="4">
    <source>
        <dbReference type="Google" id="ProtNLM"/>
    </source>
</evidence>
<dbReference type="RefSeq" id="WP_244767183.1">
    <property type="nucleotide sequence ID" value="NZ_BSOP01000009.1"/>
</dbReference>
<evidence type="ECO:0000313" key="3">
    <source>
        <dbReference type="Proteomes" id="UP001156702"/>
    </source>
</evidence>
<organism evidence="2 3">
    <name type="scientific">Shinella yambaruensis</name>
    <dbReference type="NCBI Taxonomy" id="415996"/>
    <lineage>
        <taxon>Bacteria</taxon>
        <taxon>Pseudomonadati</taxon>
        <taxon>Pseudomonadota</taxon>
        <taxon>Alphaproteobacteria</taxon>
        <taxon>Hyphomicrobiales</taxon>
        <taxon>Rhizobiaceae</taxon>
        <taxon>Shinella</taxon>
    </lineage>
</organism>
<name>A0ABQ5ZDV2_9HYPH</name>
<dbReference type="InterPro" id="IPR009444">
    <property type="entry name" value="Conjugal_tfr_TraD_a-type"/>
</dbReference>
<accession>A0ABQ5ZDV2</accession>
<protein>
    <recommendedName>
        <fullName evidence="4">Conjugal transfer protein TraD</fullName>
    </recommendedName>
</protein>
<evidence type="ECO:0000256" key="1">
    <source>
        <dbReference type="SAM" id="MobiDB-lite"/>
    </source>
</evidence>
<sequence length="108" mass="11378">MRKPRNFDMELKALEDKARELKTRKVQQLGELMIATVADSLTAEELAGALVALAETKDAGKREAWAKRGAAFFQGRSRRSAPAPDRDAGGVPTQLGGAQPASGATGAA</sequence>
<feature type="region of interest" description="Disordered" evidence="1">
    <location>
        <begin position="72"/>
        <end position="108"/>
    </location>
</feature>
<comment type="caution">
    <text evidence="2">The sequence shown here is derived from an EMBL/GenBank/DDBJ whole genome shotgun (WGS) entry which is preliminary data.</text>
</comment>
<proteinExistence type="predicted"/>
<dbReference type="EMBL" id="BSOP01000009">
    <property type="protein sequence ID" value="GLR50027.1"/>
    <property type="molecule type" value="Genomic_DNA"/>
</dbReference>
<reference evidence="3" key="1">
    <citation type="journal article" date="2019" name="Int. J. Syst. Evol. Microbiol.">
        <title>The Global Catalogue of Microorganisms (GCM) 10K type strain sequencing project: providing services to taxonomists for standard genome sequencing and annotation.</title>
        <authorList>
            <consortium name="The Broad Institute Genomics Platform"/>
            <consortium name="The Broad Institute Genome Sequencing Center for Infectious Disease"/>
            <person name="Wu L."/>
            <person name="Ma J."/>
        </authorList>
    </citation>
    <scope>NUCLEOTIDE SEQUENCE [LARGE SCALE GENOMIC DNA]</scope>
    <source>
        <strain evidence="3">NBRC 102122</strain>
    </source>
</reference>